<reference evidence="1 2" key="1">
    <citation type="journal article" date="2023" name="Int. J. Syst. Evol. Microbiol.">
        <title>Methylocystis iwaonis sp. nov., a type II methane-oxidizing bacterium from surface soil of a rice paddy field in Japan, and emended description of the genus Methylocystis (ex Whittenbury et al. 1970) Bowman et al. 1993.</title>
        <authorList>
            <person name="Kaise H."/>
            <person name="Sawadogo J.B."/>
            <person name="Alam M.S."/>
            <person name="Ueno C."/>
            <person name="Dianou D."/>
            <person name="Shinjo R."/>
            <person name="Asakawa S."/>
        </authorList>
    </citation>
    <scope>NUCLEOTIDE SEQUENCE [LARGE SCALE GENOMIC DNA]</scope>
    <source>
        <strain evidence="1 2">SS37A-Re</strain>
    </source>
</reference>
<evidence type="ECO:0000313" key="2">
    <source>
        <dbReference type="Proteomes" id="UP001317629"/>
    </source>
</evidence>
<sequence length="91" mass="9921">MCGDIIYGSGEAEPSQKKRIALWGCNFEICPADHAVGCIGLVRYSSFGRDTSVRHFHWVSEVPPQLAAMVRSEVGEEAERENGACGNGESY</sequence>
<keyword evidence="2" id="KW-1185">Reference proteome</keyword>
<dbReference type="EMBL" id="AP027143">
    <property type="protein sequence ID" value="BDV36104.1"/>
    <property type="molecule type" value="Genomic_DNA"/>
</dbReference>
<evidence type="ECO:0000313" key="1">
    <source>
        <dbReference type="EMBL" id="BDV36104.1"/>
    </source>
</evidence>
<proteinExistence type="predicted"/>
<geneLocation type="plasmid" evidence="1 2">
    <name>pSS37A-Re-1</name>
</geneLocation>
<protein>
    <submittedName>
        <fullName evidence="1">Uncharacterized protein</fullName>
    </submittedName>
</protein>
<gene>
    <name evidence="1" type="ORF">SS37A_36340</name>
</gene>
<accession>A0ABM8EDK7</accession>
<name>A0ABM8EDK7_9HYPH</name>
<organism evidence="1 2">
    <name type="scientific">Methylocystis iwaonis</name>
    <dbReference type="NCBI Taxonomy" id="2885079"/>
    <lineage>
        <taxon>Bacteria</taxon>
        <taxon>Pseudomonadati</taxon>
        <taxon>Pseudomonadota</taxon>
        <taxon>Alphaproteobacteria</taxon>
        <taxon>Hyphomicrobiales</taxon>
        <taxon>Methylocystaceae</taxon>
        <taxon>Methylocystis</taxon>
    </lineage>
</organism>
<dbReference type="Proteomes" id="UP001317629">
    <property type="component" value="Plasmid pSS37A-Re-1"/>
</dbReference>
<keyword evidence="1" id="KW-0614">Plasmid</keyword>